<comment type="similarity">
    <text evidence="1">Belongs to the 'phage' integrase family.</text>
</comment>
<dbReference type="OrthoDB" id="1822491at2"/>
<dbReference type="InterPro" id="IPR002104">
    <property type="entry name" value="Integrase_catalytic"/>
</dbReference>
<keyword evidence="2 4" id="KW-0238">DNA-binding</keyword>
<keyword evidence="3" id="KW-0233">DNA recombination</keyword>
<dbReference type="Proteomes" id="UP000280819">
    <property type="component" value="Unassembled WGS sequence"/>
</dbReference>
<dbReference type="GO" id="GO:0003677">
    <property type="term" value="F:DNA binding"/>
    <property type="evidence" value="ECO:0007669"/>
    <property type="project" value="UniProtKB-UniRule"/>
</dbReference>
<dbReference type="CDD" id="cd01189">
    <property type="entry name" value="INT_ICEBs1_C_like"/>
    <property type="match status" value="1"/>
</dbReference>
<evidence type="ECO:0000256" key="3">
    <source>
        <dbReference type="ARBA" id="ARBA00023172"/>
    </source>
</evidence>
<dbReference type="SUPFAM" id="SSF56349">
    <property type="entry name" value="DNA breaking-rejoining enzymes"/>
    <property type="match status" value="1"/>
</dbReference>
<evidence type="ECO:0000313" key="8">
    <source>
        <dbReference type="Proteomes" id="UP000280819"/>
    </source>
</evidence>
<dbReference type="Gene3D" id="1.10.443.10">
    <property type="entry name" value="Intergrase catalytic core"/>
    <property type="match status" value="1"/>
</dbReference>
<reference evidence="7 8" key="1">
    <citation type="submission" date="2018-11" db="EMBL/GenBank/DDBJ databases">
        <title>Genomes From Bacteria Associated with the Canine Oral Cavity: a Test Case for Automated Genome-Based Taxonomic Assignment.</title>
        <authorList>
            <person name="Coil D.A."/>
            <person name="Jospin G."/>
            <person name="Darling A.E."/>
            <person name="Wallis C."/>
            <person name="Davis I.J."/>
            <person name="Harris S."/>
            <person name="Eisen J.A."/>
            <person name="Holcombe L.J."/>
            <person name="O'Flynn C."/>
        </authorList>
    </citation>
    <scope>NUCLEOTIDE SEQUENCE [LARGE SCALE GENOMIC DNA]</scope>
    <source>
        <strain evidence="7 8">OH887_COT-365</strain>
    </source>
</reference>
<dbReference type="InterPro" id="IPR013762">
    <property type="entry name" value="Integrase-like_cat_sf"/>
</dbReference>
<dbReference type="InterPro" id="IPR044068">
    <property type="entry name" value="CB"/>
</dbReference>
<name>A0A3P1T1N2_9ACTN</name>
<evidence type="ECO:0000313" key="7">
    <source>
        <dbReference type="EMBL" id="RRD03185.1"/>
    </source>
</evidence>
<evidence type="ECO:0000259" key="5">
    <source>
        <dbReference type="PROSITE" id="PS51898"/>
    </source>
</evidence>
<protein>
    <submittedName>
        <fullName evidence="7">Site-specific integrase</fullName>
    </submittedName>
</protein>
<comment type="caution">
    <text evidence="7">The sequence shown here is derived from an EMBL/GenBank/DDBJ whole genome shotgun (WGS) entry which is preliminary data.</text>
</comment>
<evidence type="ECO:0000256" key="1">
    <source>
        <dbReference type="ARBA" id="ARBA00008857"/>
    </source>
</evidence>
<gene>
    <name evidence="7" type="ORF">EII34_14860</name>
</gene>
<evidence type="ECO:0000256" key="4">
    <source>
        <dbReference type="PROSITE-ProRule" id="PRU01248"/>
    </source>
</evidence>
<dbReference type="InterPro" id="IPR011010">
    <property type="entry name" value="DNA_brk_join_enz"/>
</dbReference>
<dbReference type="PROSITE" id="PS51898">
    <property type="entry name" value="TYR_RECOMBINASE"/>
    <property type="match status" value="1"/>
</dbReference>
<feature type="domain" description="Core-binding (CB)" evidence="6">
    <location>
        <begin position="74"/>
        <end position="154"/>
    </location>
</feature>
<dbReference type="GO" id="GO:0015074">
    <property type="term" value="P:DNA integration"/>
    <property type="evidence" value="ECO:0007669"/>
    <property type="project" value="InterPro"/>
</dbReference>
<proteinExistence type="inferred from homology"/>
<dbReference type="Pfam" id="PF00589">
    <property type="entry name" value="Phage_integrase"/>
    <property type="match status" value="1"/>
</dbReference>
<dbReference type="Gene3D" id="1.10.150.130">
    <property type="match status" value="1"/>
</dbReference>
<dbReference type="PANTHER" id="PTHR30349:SF64">
    <property type="entry name" value="PROPHAGE INTEGRASE INTD-RELATED"/>
    <property type="match status" value="1"/>
</dbReference>
<dbReference type="PANTHER" id="PTHR30349">
    <property type="entry name" value="PHAGE INTEGRASE-RELATED"/>
    <property type="match status" value="1"/>
</dbReference>
<dbReference type="InterPro" id="IPR050090">
    <property type="entry name" value="Tyrosine_recombinase_XerCD"/>
</dbReference>
<feature type="domain" description="Tyr recombinase" evidence="5">
    <location>
        <begin position="175"/>
        <end position="365"/>
    </location>
</feature>
<dbReference type="GO" id="GO:0006310">
    <property type="term" value="P:DNA recombination"/>
    <property type="evidence" value="ECO:0007669"/>
    <property type="project" value="UniProtKB-KW"/>
</dbReference>
<sequence length="388" mass="42516">MMGRMGHVRDRWMVRNPETGRKVRGPRWGKGLRWQARVQRPDGTVRAKAFAFEAEAKRWLAVSETSPQLTAPRVTVAAVADQWLSGQLHYRDSTRRSTELRVESMLKPALGGVLLEDLTRARLQKVVSDWAATHAPSTVRVAWSHLTSILRQARLDGLLAGNPAEGVRLPPKPGERIRPLSDEQVTALLEAVSAPLRGMVLLGAASGLRPSELVGLTWDRVIGTRLRIDRQLTSTSPATPRWGPPKTRAGVRTVGVGQGVIEVLQRHRLEHGEGPEGLLFVAPRGGVWTRGRLSETWRRYREVVGGGRGQGWHALRHYHASRLIAAGLSPVAVAARLGHADASETLATYSHLWATDEDRMEAAAEAIRGTLLGRPGPEQAPMEGSTVV</sequence>
<evidence type="ECO:0000259" key="6">
    <source>
        <dbReference type="PROSITE" id="PS51900"/>
    </source>
</evidence>
<dbReference type="AlphaFoldDB" id="A0A3P1T1N2"/>
<organism evidence="7 8">
    <name type="scientific">Arachnia propionica</name>
    <dbReference type="NCBI Taxonomy" id="1750"/>
    <lineage>
        <taxon>Bacteria</taxon>
        <taxon>Bacillati</taxon>
        <taxon>Actinomycetota</taxon>
        <taxon>Actinomycetes</taxon>
        <taxon>Propionibacteriales</taxon>
        <taxon>Propionibacteriaceae</taxon>
        <taxon>Arachnia</taxon>
    </lineage>
</organism>
<dbReference type="InterPro" id="IPR010998">
    <property type="entry name" value="Integrase_recombinase_N"/>
</dbReference>
<evidence type="ECO:0000256" key="2">
    <source>
        <dbReference type="ARBA" id="ARBA00023125"/>
    </source>
</evidence>
<dbReference type="EMBL" id="RQZG01000025">
    <property type="protein sequence ID" value="RRD03185.1"/>
    <property type="molecule type" value="Genomic_DNA"/>
</dbReference>
<dbReference type="PROSITE" id="PS51900">
    <property type="entry name" value="CB"/>
    <property type="match status" value="1"/>
</dbReference>
<accession>A0A3P1T1N2</accession>